<dbReference type="CDD" id="cd20160">
    <property type="entry name" value="PWWP_PRKCBP1"/>
    <property type="match status" value="1"/>
</dbReference>
<dbReference type="GO" id="GO:0005634">
    <property type="term" value="C:nucleus"/>
    <property type="evidence" value="ECO:0007669"/>
    <property type="project" value="UniProtKB-SubCell"/>
</dbReference>
<keyword evidence="4" id="KW-0479">Metal-binding</keyword>
<evidence type="ECO:0000259" key="17">
    <source>
        <dbReference type="PROSITE" id="PS50014"/>
    </source>
</evidence>
<feature type="region of interest" description="Disordered" evidence="16">
    <location>
        <begin position="1991"/>
        <end position="2018"/>
    </location>
</feature>
<dbReference type="InterPro" id="IPR001965">
    <property type="entry name" value="Znf_PHD"/>
</dbReference>
<feature type="compositionally biased region" description="Low complexity" evidence="16">
    <location>
        <begin position="1619"/>
        <end position="1682"/>
    </location>
</feature>
<evidence type="ECO:0000313" key="22">
    <source>
        <dbReference type="Proteomes" id="UP001153636"/>
    </source>
</evidence>
<keyword evidence="6" id="KW-0862">Zinc</keyword>
<feature type="compositionally biased region" description="Low complexity" evidence="16">
    <location>
        <begin position="1485"/>
        <end position="1499"/>
    </location>
</feature>
<keyword evidence="11" id="KW-0804">Transcription</keyword>
<feature type="domain" description="MYND-type" evidence="20">
    <location>
        <begin position="1851"/>
        <end position="1885"/>
    </location>
</feature>
<dbReference type="InterPro" id="IPR002893">
    <property type="entry name" value="Znf_MYND"/>
</dbReference>
<dbReference type="GO" id="GO:0005737">
    <property type="term" value="C:cytoplasm"/>
    <property type="evidence" value="ECO:0007669"/>
    <property type="project" value="TreeGrafter"/>
</dbReference>
<evidence type="ECO:0000256" key="1">
    <source>
        <dbReference type="ARBA" id="ARBA00004123"/>
    </source>
</evidence>
<dbReference type="InterPro" id="IPR057053">
    <property type="entry name" value="MYND_ZMYND11_ZMYD8"/>
</dbReference>
<dbReference type="Pfam" id="PF00855">
    <property type="entry name" value="PWWP"/>
    <property type="match status" value="1"/>
</dbReference>
<evidence type="ECO:0000256" key="14">
    <source>
        <dbReference type="PROSITE-ProRule" id="PRU00134"/>
    </source>
</evidence>
<dbReference type="Pfam" id="PF23460">
    <property type="entry name" value="ZMYND8_CC"/>
    <property type="match status" value="1"/>
</dbReference>
<evidence type="ECO:0000259" key="20">
    <source>
        <dbReference type="PROSITE" id="PS50865"/>
    </source>
</evidence>
<dbReference type="CDD" id="cd15538">
    <property type="entry name" value="PHD_PRKCBP1"/>
    <property type="match status" value="1"/>
</dbReference>
<feature type="region of interest" description="Disordered" evidence="16">
    <location>
        <begin position="1"/>
        <end position="60"/>
    </location>
</feature>
<dbReference type="Proteomes" id="UP001153636">
    <property type="component" value="Chromosome 17"/>
</dbReference>
<organism evidence="21 22">
    <name type="scientific">Psylliodes chrysocephalus</name>
    <dbReference type="NCBI Taxonomy" id="3402493"/>
    <lineage>
        <taxon>Eukaryota</taxon>
        <taxon>Metazoa</taxon>
        <taxon>Ecdysozoa</taxon>
        <taxon>Arthropoda</taxon>
        <taxon>Hexapoda</taxon>
        <taxon>Insecta</taxon>
        <taxon>Pterygota</taxon>
        <taxon>Neoptera</taxon>
        <taxon>Endopterygota</taxon>
        <taxon>Coleoptera</taxon>
        <taxon>Polyphaga</taxon>
        <taxon>Cucujiformia</taxon>
        <taxon>Chrysomeloidea</taxon>
        <taxon>Chrysomelidae</taxon>
        <taxon>Galerucinae</taxon>
        <taxon>Alticini</taxon>
        <taxon>Psylliodes</taxon>
    </lineage>
</organism>
<keyword evidence="3" id="KW-0158">Chromosome</keyword>
<feature type="region of interest" description="Disordered" evidence="16">
    <location>
        <begin position="734"/>
        <end position="770"/>
    </location>
</feature>
<dbReference type="PROSITE" id="PS01360">
    <property type="entry name" value="ZF_MYND_1"/>
    <property type="match status" value="1"/>
</dbReference>
<evidence type="ECO:0000256" key="15">
    <source>
        <dbReference type="SAM" id="Coils"/>
    </source>
</evidence>
<feature type="domain" description="PHD-type" evidence="18">
    <location>
        <begin position="182"/>
        <end position="227"/>
    </location>
</feature>
<dbReference type="PANTHER" id="PTHR46453">
    <property type="entry name" value="PROTEIN KINASE C-BINDING PROTEIN 1"/>
    <property type="match status" value="1"/>
</dbReference>
<dbReference type="PROSITE" id="PS50865">
    <property type="entry name" value="ZF_MYND_2"/>
    <property type="match status" value="1"/>
</dbReference>
<feature type="compositionally biased region" description="Polar residues" evidence="16">
    <location>
        <begin position="640"/>
        <end position="658"/>
    </location>
</feature>
<keyword evidence="10 13" id="KW-0103">Bromodomain</keyword>
<dbReference type="InterPro" id="IPR001487">
    <property type="entry name" value="Bromodomain"/>
</dbReference>
<dbReference type="InterPro" id="IPR036427">
    <property type="entry name" value="Bromodomain-like_sf"/>
</dbReference>
<dbReference type="OrthoDB" id="298344at2759"/>
<accession>A0A9P0CRK0</accession>
<dbReference type="PRINTS" id="PR00503">
    <property type="entry name" value="BROMODOMAIN"/>
</dbReference>
<dbReference type="InterPro" id="IPR011011">
    <property type="entry name" value="Znf_FYVE_PHD"/>
</dbReference>
<feature type="region of interest" description="Disordered" evidence="16">
    <location>
        <begin position="489"/>
        <end position="658"/>
    </location>
</feature>
<dbReference type="InterPro" id="IPR019787">
    <property type="entry name" value="Znf_PHD-finger"/>
</dbReference>
<dbReference type="GO" id="GO:0008270">
    <property type="term" value="F:zinc ion binding"/>
    <property type="evidence" value="ECO:0007669"/>
    <property type="project" value="UniProtKB-KW"/>
</dbReference>
<evidence type="ECO:0000256" key="10">
    <source>
        <dbReference type="ARBA" id="ARBA00023117"/>
    </source>
</evidence>
<evidence type="ECO:0000313" key="21">
    <source>
        <dbReference type="EMBL" id="CAH1104655.1"/>
    </source>
</evidence>
<dbReference type="Pfam" id="PF00439">
    <property type="entry name" value="Bromodomain"/>
    <property type="match status" value="1"/>
</dbReference>
<keyword evidence="12" id="KW-0539">Nucleus</keyword>
<feature type="compositionally biased region" description="Pro residues" evidence="16">
    <location>
        <begin position="1720"/>
        <end position="1729"/>
    </location>
</feature>
<feature type="region of interest" description="Disordered" evidence="16">
    <location>
        <begin position="1099"/>
        <end position="1124"/>
    </location>
</feature>
<dbReference type="InterPro" id="IPR044075">
    <property type="entry name" value="PRKCBP1_PHD"/>
</dbReference>
<dbReference type="InterPro" id="IPR013083">
    <property type="entry name" value="Znf_RING/FYVE/PHD"/>
</dbReference>
<evidence type="ECO:0000256" key="7">
    <source>
        <dbReference type="ARBA" id="ARBA00022853"/>
    </source>
</evidence>
<evidence type="ECO:0008006" key="23">
    <source>
        <dbReference type="Google" id="ProtNLM"/>
    </source>
</evidence>
<dbReference type="SMART" id="SM00297">
    <property type="entry name" value="BROMO"/>
    <property type="match status" value="1"/>
</dbReference>
<dbReference type="GO" id="GO:0003714">
    <property type="term" value="F:transcription corepressor activity"/>
    <property type="evidence" value="ECO:0007669"/>
    <property type="project" value="TreeGrafter"/>
</dbReference>
<keyword evidence="5 14" id="KW-0863">Zinc-finger</keyword>
<dbReference type="FunFam" id="6.10.140.2220:FF:000002">
    <property type="entry name" value="Protein kinase C-binding protein 1 isoform C"/>
    <property type="match status" value="1"/>
</dbReference>
<feature type="compositionally biased region" description="Basic and acidic residues" evidence="16">
    <location>
        <begin position="1271"/>
        <end position="1305"/>
    </location>
</feature>
<feature type="compositionally biased region" description="Basic and acidic residues" evidence="16">
    <location>
        <begin position="734"/>
        <end position="757"/>
    </location>
</feature>
<dbReference type="SUPFAM" id="SSF57903">
    <property type="entry name" value="FYVE/PHD zinc finger"/>
    <property type="match status" value="1"/>
</dbReference>
<keyword evidence="9" id="KW-0805">Transcription regulation</keyword>
<feature type="compositionally biased region" description="Basic and acidic residues" evidence="16">
    <location>
        <begin position="854"/>
        <end position="872"/>
    </location>
</feature>
<dbReference type="Pfam" id="PF24324">
    <property type="entry name" value="MYND_ZMYND11_ZMYD8"/>
    <property type="match status" value="1"/>
</dbReference>
<dbReference type="InterPro" id="IPR018359">
    <property type="entry name" value="Bromodomain_CS"/>
</dbReference>
<dbReference type="GO" id="GO:0005694">
    <property type="term" value="C:chromosome"/>
    <property type="evidence" value="ECO:0007669"/>
    <property type="project" value="UniProtKB-SubCell"/>
</dbReference>
<dbReference type="SUPFAM" id="SSF144232">
    <property type="entry name" value="HIT/MYND zinc finger-like"/>
    <property type="match status" value="1"/>
</dbReference>
<evidence type="ECO:0000256" key="4">
    <source>
        <dbReference type="ARBA" id="ARBA00022723"/>
    </source>
</evidence>
<feature type="domain" description="PWWP" evidence="19">
    <location>
        <begin position="372"/>
        <end position="423"/>
    </location>
</feature>
<dbReference type="InterPro" id="IPR037967">
    <property type="entry name" value="ZMYND8_Bromo_dom"/>
</dbReference>
<dbReference type="Gene3D" id="1.20.920.10">
    <property type="entry name" value="Bromodomain-like"/>
    <property type="match status" value="1"/>
</dbReference>
<comment type="subcellular location">
    <subcellularLocation>
        <location evidence="2">Chromosome</location>
    </subcellularLocation>
    <subcellularLocation>
        <location evidence="1">Nucleus</location>
    </subcellularLocation>
</comment>
<feature type="compositionally biased region" description="Polar residues" evidence="16">
    <location>
        <begin position="758"/>
        <end position="769"/>
    </location>
</feature>
<feature type="compositionally biased region" description="Low complexity" evidence="16">
    <location>
        <begin position="822"/>
        <end position="838"/>
    </location>
</feature>
<feature type="coiled-coil region" evidence="15">
    <location>
        <begin position="1321"/>
        <end position="1355"/>
    </location>
</feature>
<dbReference type="SMART" id="SM00293">
    <property type="entry name" value="PWWP"/>
    <property type="match status" value="1"/>
</dbReference>
<reference evidence="21" key="1">
    <citation type="submission" date="2022-01" db="EMBL/GenBank/DDBJ databases">
        <authorList>
            <person name="King R."/>
        </authorList>
    </citation>
    <scope>NUCLEOTIDE SEQUENCE</scope>
</reference>
<evidence type="ECO:0000256" key="6">
    <source>
        <dbReference type="ARBA" id="ARBA00022833"/>
    </source>
</evidence>
<feature type="region of interest" description="Disordered" evidence="16">
    <location>
        <begin position="819"/>
        <end position="874"/>
    </location>
</feature>
<dbReference type="SUPFAM" id="SSF63748">
    <property type="entry name" value="Tudor/PWWP/MBT"/>
    <property type="match status" value="1"/>
</dbReference>
<feature type="region of interest" description="Disordered" evidence="16">
    <location>
        <begin position="1720"/>
        <end position="1744"/>
    </location>
</feature>
<dbReference type="Gene3D" id="2.30.30.140">
    <property type="match status" value="1"/>
</dbReference>
<sequence>MCDQETPNTVDATKNSNSDNTNPQDSSTSIHQNDSSIEPHSDITDNQEATDNDKQCDDFDQSSNISRELKSLLALSKEANLKTNISHKRKKEAARSFSLEADSKKSVKLASENKHFKFPVTAEAELDELPEQENKFQNETLKIFKRKRNSLSENSGSAADSEEFGKRNKKAREYKVFKPNKDIFCWRCHREGVNIACETCPRSYHQKCLKQTITDASHWPCPECVAILKAESTQTRSPAMKGMTLEHLCSLLKFAVNRMIQCHGSEPFLHPVNIKEFPEYKKYIIEPMDLTMLEKNIKDNIYGSTQAFEADAKWLLHNSIIFNSYQSKLTSSAKTMIKICKQEMMEIENCPSCYLKANTNKSTWFVEVCPKPHILVWAKLKGFPYWPAKAMSINSSGMVDVRFFGAHDRAWVHYKDCYLYSEKDPNTFKQKRFDIEKCVEELNFYIENLKKIYGEFRYAPFRTLLDSEDIYKQLVIFLPKYKSVQARRRSTVDSIDAKSDEQADSKTGPNEEISEDPEKSEASSRSNLTTPIQDNDTTMEGYGTDDDMPSEIDHESRKAFAEKKESNSDDKTEDEDDEDDTQIPANVSVDGTLPRGKVRTRGGFNHAIGKLKVLPRMSSENRMSDDLSSPAQKKSRRNSDQSVKSDSSRISNVSDKINRVSISENMEITLGNEDVGYVSISENISSLNGENSQPGSENSYDIKKKPVQVVIENAEFSISPNKVKISDKLIKKLSDDHRTEGVKKSLKEVDSRDKKNEPSSLSTKQTKINVNGEVESSLDEDTFIQNKKLDYDTKAKTIQPSITEYMTVVPKIIDVITESQPSSSNEKVSEKNSNSSSELITENMDVELTASEAVKPENVLKKTSEVLPKESTEQCSVLETNKQVSVPNDTEKDLVETLIPKDVQKMLSSEKKKDTEQLKVNLVETLMSKNVQEILGSEKKKDNEQFKVNLGETLVPKNVQEVLGSEKKKDTEQLKVTLVETSIPKNVQEMLGSEKKKDNEQLKLVQVASPAGEISGSGLDKVIDNVVPMEIATQESDTSPSKSIDDTNIDKKIESLSKNKNIIVLSENKTDSNSISHKLKRLEQEITFSKIKPVSVQSTEKKVGNKESSIQGAEKEVGNKDSSMQGTEKIVENIESSLVTEKAVKNKESSIIGPSTSKDASCKNANKDSVVDIIDEFNEEEEEEDMATIENMVNLVYDKKNIFDVIHSSLKTGDVDKSTNVLNKKKETNRPFRFVTDTDSSKKRKLNADETPSPAKIVKLVSIESILKKKDKDDVESADQEKRIMEKSDAAAEHLLTPEDIKSEPESEDEPMLHSSKMEEKRKYLNALNIYERSAENERKEKNEIRTRSKAEEKRERFKVVDNLTRIIDDVAMNYSAQHEGEIIPQRKVERRKSTGGALTHEGEIYVKSFAKIPAPPCGKQRARKTFPIPYYIKQTVKTPIMPRRDISVLRKDQPPQKVLNTSGTVRQVVSSASNTYAKAVGSSTVTTVSPSGSSTPVSEAPQASTSLAQPSFGVVTSSSSSMGLLPTTSSGGSCLMSQTAANPHTMAMGHVILMSGPSVNYCQPINNPGLNVVSHPAASLTTSSLNSQTQLSVLKNTLQPPNVRTSQNYIPHGDSDSSESSSPVSATNHSNNSLNESSNQKSQDTSNIPVTPTNNSNNNSNPMEQSPPTSTNTSNSSNNNNNPPPPPMAAIEQEDEFAVLNGLVPESVSRAVSELLLRPPPRLKPRPPGVTSQNFDEGMPSTAGDVTNKINSIAHRMTDYFRGMLIETLEDIGKTTTPEAKITSLQLEIESLKHTHNLEMAEMRKNVCTILKDIQRSIVEERDKIVDETRAACENETIRRVELAKSKQWCANCPKEAQFYCCWNTSYCDYPCQQKHWPHHAGKCTQSIEKATGTGPVPPPRTGVQPIVLRPALTAPKPMGRIIAKPAKVYMNKANAPQKPVKTVPTSGLTLVETTPGNYELVGNGSIGLAGKIFTTSAATLASSKYKVLTSSAGTSPRPSDPTRQASSSGTKSQYII</sequence>
<feature type="compositionally biased region" description="Acidic residues" evidence="16">
    <location>
        <begin position="571"/>
        <end position="581"/>
    </location>
</feature>
<dbReference type="InterPro" id="IPR000313">
    <property type="entry name" value="PWWP_dom"/>
</dbReference>
<keyword evidence="7" id="KW-0156">Chromatin regulator</keyword>
<keyword evidence="15" id="KW-0175">Coiled coil</keyword>
<evidence type="ECO:0000256" key="13">
    <source>
        <dbReference type="PROSITE-ProRule" id="PRU00035"/>
    </source>
</evidence>
<feature type="compositionally biased region" description="Polar residues" evidence="16">
    <location>
        <begin position="1596"/>
        <end position="1610"/>
    </location>
</feature>
<dbReference type="InterPro" id="IPR019786">
    <property type="entry name" value="Zinc_finger_PHD-type_CS"/>
</dbReference>
<keyword evidence="8" id="KW-0007">Acetylation</keyword>
<evidence type="ECO:0000256" key="2">
    <source>
        <dbReference type="ARBA" id="ARBA00004286"/>
    </source>
</evidence>
<dbReference type="InterPro" id="IPR056987">
    <property type="entry name" value="ZMYND8_CC"/>
</dbReference>
<feature type="compositionally biased region" description="Polar residues" evidence="16">
    <location>
        <begin position="523"/>
        <end position="538"/>
    </location>
</feature>
<feature type="domain" description="Bromo" evidence="17">
    <location>
        <begin position="265"/>
        <end position="330"/>
    </location>
</feature>
<evidence type="ECO:0000256" key="12">
    <source>
        <dbReference type="ARBA" id="ARBA00023242"/>
    </source>
</evidence>
<feature type="region of interest" description="Disordered" evidence="16">
    <location>
        <begin position="1485"/>
        <end position="1508"/>
    </location>
</feature>
<feature type="compositionally biased region" description="Basic and acidic residues" evidence="16">
    <location>
        <begin position="495"/>
        <end position="504"/>
    </location>
</feature>
<dbReference type="CDD" id="cd05508">
    <property type="entry name" value="Bromo_RACK7"/>
    <property type="match status" value="1"/>
</dbReference>
<dbReference type="PROSITE" id="PS50016">
    <property type="entry name" value="ZF_PHD_2"/>
    <property type="match status" value="1"/>
</dbReference>
<evidence type="ECO:0000256" key="16">
    <source>
        <dbReference type="SAM" id="MobiDB-lite"/>
    </source>
</evidence>
<feature type="region of interest" description="Disordered" evidence="16">
    <location>
        <begin position="1596"/>
        <end position="1690"/>
    </location>
</feature>
<evidence type="ECO:0000259" key="18">
    <source>
        <dbReference type="PROSITE" id="PS50016"/>
    </source>
</evidence>
<dbReference type="PANTHER" id="PTHR46453:SF5">
    <property type="entry name" value="PROTEIN KINASE C-BINDING PROTEIN 1 ISOFORM X1"/>
    <property type="match status" value="1"/>
</dbReference>
<feature type="compositionally biased region" description="Polar residues" evidence="16">
    <location>
        <begin position="1"/>
        <end position="36"/>
    </location>
</feature>
<keyword evidence="22" id="KW-1185">Reference proteome</keyword>
<feature type="compositionally biased region" description="Basic and acidic residues" evidence="16">
    <location>
        <begin position="551"/>
        <end position="570"/>
    </location>
</feature>
<gene>
    <name evidence="21" type="ORF">PSYICH_LOCUS5581</name>
</gene>
<dbReference type="EMBL" id="OV651829">
    <property type="protein sequence ID" value="CAH1104655.1"/>
    <property type="molecule type" value="Genomic_DNA"/>
</dbReference>
<evidence type="ECO:0000256" key="3">
    <source>
        <dbReference type="ARBA" id="ARBA00022454"/>
    </source>
</evidence>
<evidence type="ECO:0000259" key="19">
    <source>
        <dbReference type="PROSITE" id="PS50812"/>
    </source>
</evidence>
<dbReference type="SMART" id="SM00249">
    <property type="entry name" value="PHD"/>
    <property type="match status" value="1"/>
</dbReference>
<dbReference type="PROSITE" id="PS01359">
    <property type="entry name" value="ZF_PHD_1"/>
    <property type="match status" value="1"/>
</dbReference>
<feature type="compositionally biased region" description="Polar residues" evidence="16">
    <location>
        <begin position="618"/>
        <end position="632"/>
    </location>
</feature>
<name>A0A9P0CRK0_9CUCU</name>
<dbReference type="Gene3D" id="3.30.40.10">
    <property type="entry name" value="Zinc/RING finger domain, C3HC4 (zinc finger)"/>
    <property type="match status" value="1"/>
</dbReference>
<feature type="region of interest" description="Disordered" evidence="16">
    <location>
        <begin position="1271"/>
        <end position="1317"/>
    </location>
</feature>
<protein>
    <recommendedName>
        <fullName evidence="23">Protein kinase C-binding protein 1</fullName>
    </recommendedName>
</protein>
<dbReference type="PROSITE" id="PS00633">
    <property type="entry name" value="BROMODOMAIN_1"/>
    <property type="match status" value="1"/>
</dbReference>
<evidence type="ECO:0000256" key="9">
    <source>
        <dbReference type="ARBA" id="ARBA00023015"/>
    </source>
</evidence>
<evidence type="ECO:0000256" key="5">
    <source>
        <dbReference type="ARBA" id="ARBA00022771"/>
    </source>
</evidence>
<dbReference type="PROSITE" id="PS50812">
    <property type="entry name" value="PWWP"/>
    <property type="match status" value="1"/>
</dbReference>
<evidence type="ECO:0000256" key="8">
    <source>
        <dbReference type="ARBA" id="ARBA00022990"/>
    </source>
</evidence>
<dbReference type="PROSITE" id="PS50014">
    <property type="entry name" value="BROMODOMAIN_2"/>
    <property type="match status" value="1"/>
</dbReference>
<evidence type="ECO:0000256" key="11">
    <source>
        <dbReference type="ARBA" id="ARBA00023163"/>
    </source>
</evidence>
<proteinExistence type="predicted"/>
<dbReference type="SUPFAM" id="SSF47370">
    <property type="entry name" value="Bromodomain"/>
    <property type="match status" value="1"/>
</dbReference>
<dbReference type="GO" id="GO:0140006">
    <property type="term" value="F:histone H3 reader activity"/>
    <property type="evidence" value="ECO:0007669"/>
    <property type="project" value="UniProtKB-ARBA"/>
</dbReference>